<protein>
    <recommendedName>
        <fullName evidence="4">DUF5134 domain-containing protein</fullName>
    </recommendedName>
</protein>
<evidence type="ECO:0008006" key="4">
    <source>
        <dbReference type="Google" id="ProtNLM"/>
    </source>
</evidence>
<keyword evidence="1" id="KW-0472">Membrane</keyword>
<evidence type="ECO:0000313" key="3">
    <source>
        <dbReference type="Proteomes" id="UP000003828"/>
    </source>
</evidence>
<name>H0QNI4_ARTG1</name>
<evidence type="ECO:0000313" key="2">
    <source>
        <dbReference type="EMBL" id="GAB14385.1"/>
    </source>
</evidence>
<keyword evidence="1" id="KW-0812">Transmembrane</keyword>
<dbReference type="Pfam" id="PF17197">
    <property type="entry name" value="DUF5134"/>
    <property type="match status" value="1"/>
</dbReference>
<sequence length="128" mass="13713">MFNIPALTWTLTAVLLAGGSYHLWQATRSHHLTDRVNNTLHALMNTLMAAMLWNLAPSTILAQIGLLAAAALWFIIQAVARPEYKLLCAGTQGRIKCAYHALTMAAAALMIATMTHPATHPATGHGTG</sequence>
<accession>H0QNI4</accession>
<keyword evidence="3" id="KW-1185">Reference proteome</keyword>
<comment type="caution">
    <text evidence="2">The sequence shown here is derived from an EMBL/GenBank/DDBJ whole genome shotgun (WGS) entry which is preliminary data.</text>
</comment>
<organism evidence="2 3">
    <name type="scientific">Arthrobacter globiformis (strain ATCC 8010 / DSM 20124 / JCM 1332 / NBRC 12137 / NCIMB 8907 / NRRL B-2979 / 168)</name>
    <dbReference type="NCBI Taxonomy" id="1077972"/>
    <lineage>
        <taxon>Bacteria</taxon>
        <taxon>Bacillati</taxon>
        <taxon>Actinomycetota</taxon>
        <taxon>Actinomycetes</taxon>
        <taxon>Micrococcales</taxon>
        <taxon>Micrococcaceae</taxon>
        <taxon>Arthrobacter</taxon>
    </lineage>
</organism>
<reference evidence="2 3" key="1">
    <citation type="submission" date="2011-12" db="EMBL/GenBank/DDBJ databases">
        <title>Whole genome shotgun sequence of Arthrobacter globiformis NBRC 12137.</title>
        <authorList>
            <person name="Miyazawa S."/>
            <person name="Hosoyama A."/>
            <person name="Tsuchikane K."/>
            <person name="Katsumata H."/>
            <person name="Yamazaki S."/>
            <person name="Fujita N."/>
        </authorList>
    </citation>
    <scope>NUCLEOTIDE SEQUENCE [LARGE SCALE GENOMIC DNA]</scope>
    <source>
        <strain evidence="2 3">NBRC 12137</strain>
    </source>
</reference>
<proteinExistence type="predicted"/>
<feature type="non-terminal residue" evidence="2">
    <location>
        <position position="128"/>
    </location>
</feature>
<dbReference type="EMBL" id="BAEG01000068">
    <property type="protein sequence ID" value="GAB14385.1"/>
    <property type="molecule type" value="Genomic_DNA"/>
</dbReference>
<dbReference type="AlphaFoldDB" id="H0QNI4"/>
<feature type="transmembrane region" description="Helical" evidence="1">
    <location>
        <begin position="53"/>
        <end position="76"/>
    </location>
</feature>
<dbReference type="RefSeq" id="WP_003802775.1">
    <property type="nucleotide sequence ID" value="NZ_BAEG01000068.1"/>
</dbReference>
<gene>
    <name evidence="2" type="ORF">ARGLB_068_00010</name>
</gene>
<feature type="transmembrane region" description="Helical" evidence="1">
    <location>
        <begin position="97"/>
        <end position="115"/>
    </location>
</feature>
<dbReference type="OrthoDB" id="4942406at2"/>
<keyword evidence="1" id="KW-1133">Transmembrane helix</keyword>
<evidence type="ECO:0000256" key="1">
    <source>
        <dbReference type="SAM" id="Phobius"/>
    </source>
</evidence>
<dbReference type="InterPro" id="IPR033458">
    <property type="entry name" value="DUF5134"/>
</dbReference>
<dbReference type="Proteomes" id="UP000003828">
    <property type="component" value="Unassembled WGS sequence"/>
</dbReference>